<dbReference type="GO" id="GO:0005506">
    <property type="term" value="F:iron ion binding"/>
    <property type="evidence" value="ECO:0007669"/>
    <property type="project" value="InterPro"/>
</dbReference>
<dbReference type="InterPro" id="IPR002401">
    <property type="entry name" value="Cyt_P450_E_grp-I"/>
</dbReference>
<dbReference type="GO" id="GO:0004497">
    <property type="term" value="F:monooxygenase activity"/>
    <property type="evidence" value="ECO:0007669"/>
    <property type="project" value="UniProtKB-KW"/>
</dbReference>
<dbReference type="PRINTS" id="PR00385">
    <property type="entry name" value="P450"/>
</dbReference>
<reference evidence="8" key="1">
    <citation type="submission" date="2011-10" db="EMBL/GenBank/DDBJ databases">
        <title>The Genome Sequence of Fusarium oxysporum HDV247.</title>
        <authorList>
            <consortium name="The Broad Institute Genome Sequencing Platform"/>
            <person name="Ma L.-J."/>
            <person name="Gale L.R."/>
            <person name="Schwartz D.C."/>
            <person name="Zhou S."/>
            <person name="Corby-Kistler H."/>
            <person name="Young S.K."/>
            <person name="Zeng Q."/>
            <person name="Gargeya S."/>
            <person name="Fitzgerald M."/>
            <person name="Haas B."/>
            <person name="Abouelleil A."/>
            <person name="Alvarado L."/>
            <person name="Arachchi H.M."/>
            <person name="Berlin A."/>
            <person name="Brown A."/>
            <person name="Chapman S.B."/>
            <person name="Chen Z."/>
            <person name="Dunbar C."/>
            <person name="Freedman E."/>
            <person name="Gearin G."/>
            <person name="Goldberg J."/>
            <person name="Griggs A."/>
            <person name="Gujja S."/>
            <person name="Heiman D."/>
            <person name="Howarth C."/>
            <person name="Larson L."/>
            <person name="Lui A."/>
            <person name="MacDonald P.J.P."/>
            <person name="Montmayeur A."/>
            <person name="Murphy C."/>
            <person name="Neiman D."/>
            <person name="Pearson M."/>
            <person name="Priest M."/>
            <person name="Roberts A."/>
            <person name="Saif S."/>
            <person name="Shea T."/>
            <person name="Shenoy N."/>
            <person name="Sisk P."/>
            <person name="Stolte C."/>
            <person name="Sykes S."/>
            <person name="Wortman J."/>
            <person name="Nusbaum C."/>
            <person name="Birren B."/>
        </authorList>
    </citation>
    <scope>NUCLEOTIDE SEQUENCE [LARGE SCALE GENOMIC DNA]</scope>
    <source>
        <strain evidence="8">HDV247</strain>
    </source>
</reference>
<dbReference type="PROSITE" id="PS00086">
    <property type="entry name" value="CYTOCHROME_P450"/>
    <property type="match status" value="1"/>
</dbReference>
<evidence type="ECO:0000256" key="6">
    <source>
        <dbReference type="PIRSR" id="PIRSR602401-1"/>
    </source>
</evidence>
<dbReference type="Proteomes" id="UP000030751">
    <property type="component" value="Unassembled WGS sequence"/>
</dbReference>
<keyword evidence="3 6" id="KW-0349">Heme</keyword>
<keyword evidence="5 6" id="KW-0408">Iron</keyword>
<feature type="binding site" description="axial binding residue" evidence="6">
    <location>
        <position position="500"/>
    </location>
    <ligand>
        <name>heme</name>
        <dbReference type="ChEBI" id="CHEBI:30413"/>
    </ligand>
    <ligandPart>
        <name>Fe</name>
        <dbReference type="ChEBI" id="CHEBI:18248"/>
    </ligandPart>
</feature>
<sequence>MLSTLCQAVAVWLLFLALFKLFKWRRFHNIARNSGIPDFLSPIHLTDTWWLVFYPFFLPVLEKLPQSWTTPWLSVSQTWKLWKLGHQAFDDVKCNTFILATPKGNMVWSADPQVISQLFEQTSIAKMPADLTQVYNIYGPNIGSSEGESWKKHRRVVTAGFNPSINAITWKESIHQTTTLIDRWLEEGSPIRSMREWTCRLALHVITLAFFSRRLGWNDYTDDHIPPPPGRKLSFEESIHTVISRLGLLFLTPKILLYTLPFKSYREARLAYSEWKIYMVELRDQALARLDEIQAKPTRNLLESIVAAGSAGRAKSESQTLPKETIIPNIFFTIFAGHETTGNTTAFMLLLLAIYPDVQRRLQKQLDNQLRGRTRKQWTIEEDYPALIRGYMGAIMNESMRVYNVVAWQARRTATDMPIIDSKGNNFVIPRNTLCFLGISAMLRDPNRWPEVKLSEERKRELHHSPAMNFDTSRWLEEDGLTSRQEQDNFLPFGTGPRVCPGKALALIEMTAMLAALFKDHSLELVVDEQRLEACDGDAERAWNETRDESIRMLIDDIDTNTNIRLRKDLPVRVVQR</sequence>
<dbReference type="InterPro" id="IPR017972">
    <property type="entry name" value="Cyt_P450_CS"/>
</dbReference>
<keyword evidence="7" id="KW-0560">Oxidoreductase</keyword>
<protein>
    <recommendedName>
        <fullName evidence="9">Cytochrome P450</fullName>
    </recommendedName>
</protein>
<dbReference type="Gene3D" id="1.10.630.10">
    <property type="entry name" value="Cytochrome P450"/>
    <property type="match status" value="1"/>
</dbReference>
<evidence type="ECO:0008006" key="9">
    <source>
        <dbReference type="Google" id="ProtNLM"/>
    </source>
</evidence>
<dbReference type="GO" id="GO:0016705">
    <property type="term" value="F:oxidoreductase activity, acting on paired donors, with incorporation or reduction of molecular oxygen"/>
    <property type="evidence" value="ECO:0007669"/>
    <property type="project" value="InterPro"/>
</dbReference>
<gene>
    <name evidence="8" type="ORF">FOVG_19090</name>
</gene>
<dbReference type="HOGENOM" id="CLU_001570_25_2_1"/>
<evidence type="ECO:0000256" key="2">
    <source>
        <dbReference type="ARBA" id="ARBA00010617"/>
    </source>
</evidence>
<dbReference type="PANTHER" id="PTHR24305">
    <property type="entry name" value="CYTOCHROME P450"/>
    <property type="match status" value="1"/>
</dbReference>
<dbReference type="InterPro" id="IPR036396">
    <property type="entry name" value="Cyt_P450_sf"/>
</dbReference>
<evidence type="ECO:0000256" key="3">
    <source>
        <dbReference type="ARBA" id="ARBA00022617"/>
    </source>
</evidence>
<comment type="cofactor">
    <cofactor evidence="1 6">
        <name>heme</name>
        <dbReference type="ChEBI" id="CHEBI:30413"/>
    </cofactor>
</comment>
<dbReference type="InterPro" id="IPR001128">
    <property type="entry name" value="Cyt_P450"/>
</dbReference>
<evidence type="ECO:0000313" key="8">
    <source>
        <dbReference type="EMBL" id="EXA29432.1"/>
    </source>
</evidence>
<proteinExistence type="inferred from homology"/>
<organism evidence="8">
    <name type="scientific">Fusarium oxysporum f. sp. pisi HDV247</name>
    <dbReference type="NCBI Taxonomy" id="1080344"/>
    <lineage>
        <taxon>Eukaryota</taxon>
        <taxon>Fungi</taxon>
        <taxon>Dikarya</taxon>
        <taxon>Ascomycota</taxon>
        <taxon>Pezizomycotina</taxon>
        <taxon>Sordariomycetes</taxon>
        <taxon>Hypocreomycetidae</taxon>
        <taxon>Hypocreales</taxon>
        <taxon>Nectriaceae</taxon>
        <taxon>Fusarium</taxon>
        <taxon>Fusarium oxysporum species complex</taxon>
    </lineage>
</organism>
<evidence type="ECO:0000256" key="1">
    <source>
        <dbReference type="ARBA" id="ARBA00001971"/>
    </source>
</evidence>
<evidence type="ECO:0000256" key="5">
    <source>
        <dbReference type="ARBA" id="ARBA00023004"/>
    </source>
</evidence>
<comment type="similarity">
    <text evidence="2 7">Belongs to the cytochrome P450 family.</text>
</comment>
<dbReference type="EMBL" id="JH651114">
    <property type="protein sequence ID" value="EXA29432.1"/>
    <property type="molecule type" value="Genomic_DNA"/>
</dbReference>
<keyword evidence="7" id="KW-0503">Monooxygenase</keyword>
<dbReference type="PRINTS" id="PR00463">
    <property type="entry name" value="EP450I"/>
</dbReference>
<dbReference type="PANTHER" id="PTHR24305:SF166">
    <property type="entry name" value="CYTOCHROME P450 12A4, MITOCHONDRIAL-RELATED"/>
    <property type="match status" value="1"/>
</dbReference>
<keyword evidence="4 6" id="KW-0479">Metal-binding</keyword>
<name>W9NHH1_FUSOX</name>
<dbReference type="Pfam" id="PF00067">
    <property type="entry name" value="p450"/>
    <property type="match status" value="1"/>
</dbReference>
<dbReference type="AlphaFoldDB" id="W9NHH1"/>
<dbReference type="GO" id="GO:0020037">
    <property type="term" value="F:heme binding"/>
    <property type="evidence" value="ECO:0007669"/>
    <property type="project" value="InterPro"/>
</dbReference>
<dbReference type="SUPFAM" id="SSF48264">
    <property type="entry name" value="Cytochrome P450"/>
    <property type="match status" value="1"/>
</dbReference>
<accession>W9NHH1</accession>
<reference evidence="8" key="2">
    <citation type="submission" date="2012-05" db="EMBL/GenBank/DDBJ databases">
        <title>Annotation of the Genome Sequence of Fusarium oxysporum HDV247.</title>
        <authorList>
            <consortium name="The Broad Institute Genomics Platform"/>
            <person name="Ma L.-J."/>
            <person name="Corby-Kistler H."/>
            <person name="Broz K."/>
            <person name="Gale L.R."/>
            <person name="Jonkers W."/>
            <person name="O'Donnell K."/>
            <person name="Ploetz R."/>
            <person name="Steinberg C."/>
            <person name="Schwartz D.C."/>
            <person name="VanEtten H."/>
            <person name="Zhou S."/>
            <person name="Young S.K."/>
            <person name="Zeng Q."/>
            <person name="Gargeya S."/>
            <person name="Fitzgerald M."/>
            <person name="Abouelleil A."/>
            <person name="Alvarado L."/>
            <person name="Chapman S.B."/>
            <person name="Gainer-Dewar J."/>
            <person name="Goldberg J."/>
            <person name="Griggs A."/>
            <person name="Gujja S."/>
            <person name="Hansen M."/>
            <person name="Howarth C."/>
            <person name="Imamovic A."/>
            <person name="Ireland A."/>
            <person name="Larimer J."/>
            <person name="McCowan C."/>
            <person name="Murphy C."/>
            <person name="Pearson M."/>
            <person name="Poon T.W."/>
            <person name="Priest M."/>
            <person name="Roberts A."/>
            <person name="Saif S."/>
            <person name="Shea T."/>
            <person name="Sykes S."/>
            <person name="Wortman J."/>
            <person name="Nusbaum C."/>
            <person name="Birren B."/>
        </authorList>
    </citation>
    <scope>NUCLEOTIDE SEQUENCE</scope>
    <source>
        <strain evidence="8">HDV247</strain>
    </source>
</reference>
<evidence type="ECO:0000256" key="4">
    <source>
        <dbReference type="ARBA" id="ARBA00022723"/>
    </source>
</evidence>
<evidence type="ECO:0000256" key="7">
    <source>
        <dbReference type="RuleBase" id="RU000461"/>
    </source>
</evidence>
<dbReference type="InterPro" id="IPR050121">
    <property type="entry name" value="Cytochrome_P450_monoxygenase"/>
</dbReference>